<reference evidence="2 3" key="1">
    <citation type="submission" date="2018-08" db="EMBL/GenBank/DDBJ databases">
        <title>Erythrobacter zhengii sp.nov., a bacterium isolated from deep-sea sediment.</title>
        <authorList>
            <person name="Fang C."/>
            <person name="Wu Y.-H."/>
            <person name="Sun C."/>
            <person name="Wang H."/>
            <person name="Cheng H."/>
            <person name="Meng F.-X."/>
            <person name="Wang C.-S."/>
            <person name="Xu X.-W."/>
        </authorList>
    </citation>
    <scope>NUCLEOTIDE SEQUENCE [LARGE SCALE GENOMIC DNA]</scope>
    <source>
        <strain evidence="2 3">CCTCC AB 2015396</strain>
    </source>
</reference>
<sequence length="185" mass="21055">MVRAHRRACVRVRRDTVTNQVYSASYAQDRAEIEDLLARYLFALDWNDFETFGETFTEDATFEYARGTASGRDAIVATIRGFKERIGTLYTDDKGNPAILRHVLGQTVIRMEGERAWTTAFWWEMANNGPGNSPLIGTFGIYEDELRKDNGAWKFSRRRVLNEFLEGRQSSVENPVLAMDAIASA</sequence>
<evidence type="ECO:0000313" key="3">
    <source>
        <dbReference type="Proteomes" id="UP000265366"/>
    </source>
</evidence>
<dbReference type="SUPFAM" id="SSF54427">
    <property type="entry name" value="NTF2-like"/>
    <property type="match status" value="1"/>
</dbReference>
<protein>
    <submittedName>
        <fullName evidence="2">Nuclear transport factor 2 family protein</fullName>
    </submittedName>
</protein>
<dbReference type="Pfam" id="PF13577">
    <property type="entry name" value="SnoaL_4"/>
    <property type="match status" value="1"/>
</dbReference>
<name>A0A3A1P6K0_9SPHN</name>
<evidence type="ECO:0000259" key="1">
    <source>
        <dbReference type="Pfam" id="PF13577"/>
    </source>
</evidence>
<dbReference type="InterPro" id="IPR037401">
    <property type="entry name" value="SnoaL-like"/>
</dbReference>
<comment type="caution">
    <text evidence="2">The sequence shown here is derived from an EMBL/GenBank/DDBJ whole genome shotgun (WGS) entry which is preliminary data.</text>
</comment>
<organism evidence="2 3">
    <name type="scientific">Aurantiacibacter xanthus</name>
    <dbReference type="NCBI Taxonomy" id="1784712"/>
    <lineage>
        <taxon>Bacteria</taxon>
        <taxon>Pseudomonadati</taxon>
        <taxon>Pseudomonadota</taxon>
        <taxon>Alphaproteobacteria</taxon>
        <taxon>Sphingomonadales</taxon>
        <taxon>Erythrobacteraceae</taxon>
        <taxon>Aurantiacibacter</taxon>
    </lineage>
</organism>
<dbReference type="AlphaFoldDB" id="A0A3A1P6K0"/>
<dbReference type="CDD" id="cd00531">
    <property type="entry name" value="NTF2_like"/>
    <property type="match status" value="1"/>
</dbReference>
<dbReference type="InterPro" id="IPR032710">
    <property type="entry name" value="NTF2-like_dom_sf"/>
</dbReference>
<gene>
    <name evidence="2" type="ORF">D2V17_06335</name>
</gene>
<feature type="domain" description="SnoaL-like" evidence="1">
    <location>
        <begin position="27"/>
        <end position="159"/>
    </location>
</feature>
<evidence type="ECO:0000313" key="2">
    <source>
        <dbReference type="EMBL" id="RIV89444.1"/>
    </source>
</evidence>
<dbReference type="OrthoDB" id="7510033at2"/>
<keyword evidence="3" id="KW-1185">Reference proteome</keyword>
<dbReference type="EMBL" id="QXFM01000064">
    <property type="protein sequence ID" value="RIV89444.1"/>
    <property type="molecule type" value="Genomic_DNA"/>
</dbReference>
<dbReference type="Gene3D" id="3.10.450.50">
    <property type="match status" value="1"/>
</dbReference>
<proteinExistence type="predicted"/>
<accession>A0A3A1P6K0</accession>
<dbReference type="Proteomes" id="UP000265366">
    <property type="component" value="Unassembled WGS sequence"/>
</dbReference>